<evidence type="ECO:0000313" key="2">
    <source>
        <dbReference type="EMBL" id="KAA6395770.1"/>
    </source>
</evidence>
<dbReference type="AlphaFoldDB" id="A0A5J4WLE5"/>
<gene>
    <name evidence="2" type="ORF">EZS28_008702</name>
</gene>
<name>A0A5J4WLE5_9EUKA</name>
<evidence type="ECO:0000313" key="3">
    <source>
        <dbReference type="Proteomes" id="UP000324800"/>
    </source>
</evidence>
<accession>A0A5J4WLE5</accession>
<sequence length="550" mass="64140">MEAQFDKGINSEPNWIQPIEDNFQQANNRLEPQVLQNNNPAETRIQALRLQRQAQGQNPRRNLLPLDMGLERQPVNPDSRTQTPYVNITEMVKDKQIFLLSSLQRRSSWPDSDEEEEPNQINPMVLSKVSTQSVINNAIQTQVPEKRPQMVTTSTQQRLIVQMPSNIEFQGAWHVRSQAYLEQDRAQVRRTVSIIELQQRLRAAEQEDRELERRENRQRQSDRYWKATDPDQQALDRAIALTNRISDYAARTDEQNPIYYHDNTVEEQMVETEKDVSALEAGNKHIRDNLDKENETRTLENERIDLKKTLRKYYIDSNPILYVDRKNPRSPHFPSYIEQSIALEVDERLPLPNQVNNMQDTILINTIISPLQINFNQDSGTKLNFTCPPAELANNNQLSFFEQQVINNSNGAHQPLQPMLPVNHVQPNSPQIQYQIKQVEPQDEEDLDKQVLQLQEEKDSIQLRFDQEVHDTVFVDIDCPSDLNNNEMDKQSQSEDSKVVIYPLSIRGDKEKHMEMDKQNENENAAKVKVSLIKEKLYGNYKEMDKINLK</sequence>
<dbReference type="EMBL" id="SNRW01001596">
    <property type="protein sequence ID" value="KAA6395770.1"/>
    <property type="molecule type" value="Genomic_DNA"/>
</dbReference>
<proteinExistence type="predicted"/>
<dbReference type="Proteomes" id="UP000324800">
    <property type="component" value="Unassembled WGS sequence"/>
</dbReference>
<feature type="region of interest" description="Disordered" evidence="1">
    <location>
        <begin position="203"/>
        <end position="229"/>
    </location>
</feature>
<protein>
    <submittedName>
        <fullName evidence="2">Uncharacterized protein</fullName>
    </submittedName>
</protein>
<organism evidence="2 3">
    <name type="scientific">Streblomastix strix</name>
    <dbReference type="NCBI Taxonomy" id="222440"/>
    <lineage>
        <taxon>Eukaryota</taxon>
        <taxon>Metamonada</taxon>
        <taxon>Preaxostyla</taxon>
        <taxon>Oxymonadida</taxon>
        <taxon>Streblomastigidae</taxon>
        <taxon>Streblomastix</taxon>
    </lineage>
</organism>
<reference evidence="2 3" key="1">
    <citation type="submission" date="2019-03" db="EMBL/GenBank/DDBJ databases">
        <title>Single cell metagenomics reveals metabolic interactions within the superorganism composed of flagellate Streblomastix strix and complex community of Bacteroidetes bacteria on its surface.</title>
        <authorList>
            <person name="Treitli S.C."/>
            <person name="Kolisko M."/>
            <person name="Husnik F."/>
            <person name="Keeling P."/>
            <person name="Hampl V."/>
        </authorList>
    </citation>
    <scope>NUCLEOTIDE SEQUENCE [LARGE SCALE GENOMIC DNA]</scope>
    <source>
        <strain evidence="2">ST1C</strain>
    </source>
</reference>
<comment type="caution">
    <text evidence="2">The sequence shown here is derived from an EMBL/GenBank/DDBJ whole genome shotgun (WGS) entry which is preliminary data.</text>
</comment>
<evidence type="ECO:0000256" key="1">
    <source>
        <dbReference type="SAM" id="MobiDB-lite"/>
    </source>
</evidence>